<dbReference type="AlphaFoldDB" id="A0A3A1U4E4"/>
<evidence type="ECO:0000256" key="1">
    <source>
        <dbReference type="SAM" id="Phobius"/>
    </source>
</evidence>
<proteinExistence type="predicted"/>
<accession>A0A3A1U4E4</accession>
<feature type="transmembrane region" description="Helical" evidence="1">
    <location>
        <begin position="12"/>
        <end position="31"/>
    </location>
</feature>
<dbReference type="Proteomes" id="UP000265742">
    <property type="component" value="Unassembled WGS sequence"/>
</dbReference>
<organism evidence="2 3">
    <name type="scientific">Amnibacterium setariae</name>
    <dbReference type="NCBI Taxonomy" id="2306585"/>
    <lineage>
        <taxon>Bacteria</taxon>
        <taxon>Bacillati</taxon>
        <taxon>Actinomycetota</taxon>
        <taxon>Actinomycetes</taxon>
        <taxon>Micrococcales</taxon>
        <taxon>Microbacteriaceae</taxon>
        <taxon>Amnibacterium</taxon>
    </lineage>
</organism>
<sequence>MITPASRLLFWIRAAFVGDAAIAAFGGLLLAVGSEGAAFACFAFALVRAALGVAALLIAMRALERRDPNDDRPSSVR</sequence>
<dbReference type="EMBL" id="QXTG01000001">
    <property type="protein sequence ID" value="RIX31180.1"/>
    <property type="molecule type" value="Genomic_DNA"/>
</dbReference>
<keyword evidence="1" id="KW-0812">Transmembrane</keyword>
<dbReference type="RefSeq" id="WP_119481542.1">
    <property type="nucleotide sequence ID" value="NZ_QXTG01000001.1"/>
</dbReference>
<name>A0A3A1U4E4_9MICO</name>
<evidence type="ECO:0000313" key="3">
    <source>
        <dbReference type="Proteomes" id="UP000265742"/>
    </source>
</evidence>
<reference evidence="3" key="1">
    <citation type="submission" date="2018-09" db="EMBL/GenBank/DDBJ databases">
        <authorList>
            <person name="Kim I."/>
        </authorList>
    </citation>
    <scope>NUCLEOTIDE SEQUENCE [LARGE SCALE GENOMIC DNA]</scope>
    <source>
        <strain evidence="3">DD4a</strain>
    </source>
</reference>
<keyword evidence="1" id="KW-1133">Transmembrane helix</keyword>
<gene>
    <name evidence="2" type="ORF">D1781_07425</name>
</gene>
<keyword evidence="1" id="KW-0472">Membrane</keyword>
<feature type="transmembrane region" description="Helical" evidence="1">
    <location>
        <begin position="37"/>
        <end position="59"/>
    </location>
</feature>
<keyword evidence="3" id="KW-1185">Reference proteome</keyword>
<evidence type="ECO:0000313" key="2">
    <source>
        <dbReference type="EMBL" id="RIX31180.1"/>
    </source>
</evidence>
<protein>
    <submittedName>
        <fullName evidence="2">Uncharacterized protein</fullName>
    </submittedName>
</protein>
<comment type="caution">
    <text evidence="2">The sequence shown here is derived from an EMBL/GenBank/DDBJ whole genome shotgun (WGS) entry which is preliminary data.</text>
</comment>